<dbReference type="SUPFAM" id="SSF50494">
    <property type="entry name" value="Trypsin-like serine proteases"/>
    <property type="match status" value="1"/>
</dbReference>
<dbReference type="PROSITE" id="PS50068">
    <property type="entry name" value="LDLRA_2"/>
    <property type="match status" value="2"/>
</dbReference>
<evidence type="ECO:0000259" key="4">
    <source>
        <dbReference type="PROSITE" id="PS50227"/>
    </source>
</evidence>
<dbReference type="CDD" id="cd00190">
    <property type="entry name" value="Tryp_SPc"/>
    <property type="match status" value="1"/>
</dbReference>
<dbReference type="SMART" id="SM00192">
    <property type="entry name" value="LDLa"/>
    <property type="match status" value="2"/>
</dbReference>
<feature type="signal peptide" evidence="3">
    <location>
        <begin position="1"/>
        <end position="15"/>
    </location>
</feature>
<dbReference type="PROSITE" id="PS01209">
    <property type="entry name" value="LDLRA_1"/>
    <property type="match status" value="1"/>
</dbReference>
<dbReference type="InterPro" id="IPR036055">
    <property type="entry name" value="LDL_receptor-like_sf"/>
</dbReference>
<dbReference type="InterPro" id="IPR001254">
    <property type="entry name" value="Trypsin_dom"/>
</dbReference>
<dbReference type="GO" id="GO:0004930">
    <property type="term" value="F:G protein-coupled receptor activity"/>
    <property type="evidence" value="ECO:0007669"/>
    <property type="project" value="InterPro"/>
</dbReference>
<dbReference type="PROSITE" id="PS50240">
    <property type="entry name" value="TRYPSIN_DOM"/>
    <property type="match status" value="1"/>
</dbReference>
<dbReference type="Gene3D" id="4.10.400.10">
    <property type="entry name" value="Low-density Lipoprotein Receptor"/>
    <property type="match status" value="2"/>
</dbReference>
<dbReference type="PROSITE" id="PS50227">
    <property type="entry name" value="G_PROTEIN_RECEP_F2_3"/>
    <property type="match status" value="1"/>
</dbReference>
<dbReference type="InterPro" id="IPR001879">
    <property type="entry name" value="GPCR_2_extracellular_dom"/>
</dbReference>
<dbReference type="AlphaFoldDB" id="A0A9P0HAT0"/>
<dbReference type="InterPro" id="IPR023415">
    <property type="entry name" value="LDLR_class-A_CS"/>
</dbReference>
<feature type="chain" id="PRO_5040185491" evidence="3">
    <location>
        <begin position="16"/>
        <end position="485"/>
    </location>
</feature>
<evidence type="ECO:0000313" key="6">
    <source>
        <dbReference type="EMBL" id="CAH1398594.1"/>
    </source>
</evidence>
<reference evidence="6" key="1">
    <citation type="submission" date="2022-01" db="EMBL/GenBank/DDBJ databases">
        <authorList>
            <person name="King R."/>
        </authorList>
    </citation>
    <scope>NUCLEOTIDE SEQUENCE</scope>
</reference>
<proteinExistence type="predicted"/>
<feature type="domain" description="G-protein coupled receptors family 2 profile 1" evidence="4">
    <location>
        <begin position="116"/>
        <end position="208"/>
    </location>
</feature>
<dbReference type="InterPro" id="IPR009003">
    <property type="entry name" value="Peptidase_S1_PA"/>
</dbReference>
<feature type="disulfide bond" evidence="2">
    <location>
        <begin position="35"/>
        <end position="53"/>
    </location>
</feature>
<dbReference type="Pfam" id="PF00057">
    <property type="entry name" value="Ldl_recept_a"/>
    <property type="match status" value="1"/>
</dbReference>
<dbReference type="InterPro" id="IPR043504">
    <property type="entry name" value="Peptidase_S1_PA_chymotrypsin"/>
</dbReference>
<feature type="disulfide bond" evidence="2">
    <location>
        <begin position="88"/>
        <end position="106"/>
    </location>
</feature>
<protein>
    <submittedName>
        <fullName evidence="6">Uncharacterized protein</fullName>
    </submittedName>
</protein>
<gene>
    <name evidence="6" type="ORF">NEZAVI_LOCUS8207</name>
</gene>
<dbReference type="PANTHER" id="PTHR24252:SF7">
    <property type="entry name" value="HYALIN"/>
    <property type="match status" value="1"/>
</dbReference>
<dbReference type="InterPro" id="IPR001314">
    <property type="entry name" value="Peptidase_S1A"/>
</dbReference>
<accession>A0A9P0HAT0</accession>
<dbReference type="InterPro" id="IPR018114">
    <property type="entry name" value="TRYPSIN_HIS"/>
</dbReference>
<sequence length="485" mass="55292">MRILFLTGIYYIVTALPEVREKRQTKCPSDGQFLCPDGVCIDEIHLCDGYGDCWDEIFLPPEQRTNVTSDETASLCINRRCPKFTFQCAYGACIDQEKKCDGFPDCYDKSDEDEELCRQHLDVKYLSGGSNGTCEVFSSPNLILNCTIAGYPVSCNIPSNKGTRMVMRCKNGFHKQFYNSFTVETICLENGNWSPRPRDDCTVCGRRYRIGDYTPLISYAQNTNYLEYPWHAGLYEIEESKTTYLCGGSIIHPKAILTAAHCVYNEVTHTLAEKKYVIAVGKYNSSWDYKDPLEERLQVKKVHVTEYYLGLKNRYEQDIAVLELDHEIQFHTAVSAVCINWENDLNLHLKPSALGTVVGWGNTEKNVTSDILRIAKLRFYDFRECRDNAEKDFETFITPDKICAGLGNDTIVQKGDSGGGLTFPRLTEKNKEENYIYGVVSIKDQSSNKLAAFTKVTEYLNWLEQILNSIINQDLIRHKISRGRA</sequence>
<organism evidence="6 7">
    <name type="scientific">Nezara viridula</name>
    <name type="common">Southern green stink bug</name>
    <name type="synonym">Cimex viridulus</name>
    <dbReference type="NCBI Taxonomy" id="85310"/>
    <lineage>
        <taxon>Eukaryota</taxon>
        <taxon>Metazoa</taxon>
        <taxon>Ecdysozoa</taxon>
        <taxon>Arthropoda</taxon>
        <taxon>Hexapoda</taxon>
        <taxon>Insecta</taxon>
        <taxon>Pterygota</taxon>
        <taxon>Neoptera</taxon>
        <taxon>Paraneoptera</taxon>
        <taxon>Hemiptera</taxon>
        <taxon>Heteroptera</taxon>
        <taxon>Panheteroptera</taxon>
        <taxon>Pentatomomorpha</taxon>
        <taxon>Pentatomoidea</taxon>
        <taxon>Pentatomidae</taxon>
        <taxon>Pentatominae</taxon>
        <taxon>Nezara</taxon>
    </lineage>
</organism>
<dbReference type="CDD" id="cd00112">
    <property type="entry name" value="LDLa"/>
    <property type="match status" value="2"/>
</dbReference>
<feature type="disulfide bond" evidence="2">
    <location>
        <begin position="81"/>
        <end position="93"/>
    </location>
</feature>
<dbReference type="GO" id="GO:0004252">
    <property type="term" value="F:serine-type endopeptidase activity"/>
    <property type="evidence" value="ECO:0007669"/>
    <property type="project" value="InterPro"/>
</dbReference>
<dbReference type="InterPro" id="IPR002172">
    <property type="entry name" value="LDrepeatLR_classA_rpt"/>
</dbReference>
<dbReference type="GO" id="GO:0016020">
    <property type="term" value="C:membrane"/>
    <property type="evidence" value="ECO:0007669"/>
    <property type="project" value="InterPro"/>
</dbReference>
<keyword evidence="3" id="KW-0732">Signal</keyword>
<evidence type="ECO:0000313" key="7">
    <source>
        <dbReference type="Proteomes" id="UP001152798"/>
    </source>
</evidence>
<dbReference type="SUPFAM" id="SSF57424">
    <property type="entry name" value="LDL receptor-like module"/>
    <property type="match status" value="2"/>
</dbReference>
<dbReference type="PROSITE" id="PS00134">
    <property type="entry name" value="TRYPSIN_HIS"/>
    <property type="match status" value="1"/>
</dbReference>
<dbReference type="Pfam" id="PF00089">
    <property type="entry name" value="Trypsin"/>
    <property type="match status" value="1"/>
</dbReference>
<keyword evidence="7" id="KW-1185">Reference proteome</keyword>
<dbReference type="EMBL" id="OV725080">
    <property type="protein sequence ID" value="CAH1398594.1"/>
    <property type="molecule type" value="Genomic_DNA"/>
</dbReference>
<dbReference type="GO" id="GO:0006508">
    <property type="term" value="P:proteolysis"/>
    <property type="evidence" value="ECO:0007669"/>
    <property type="project" value="InterPro"/>
</dbReference>
<evidence type="ECO:0000256" key="1">
    <source>
        <dbReference type="ARBA" id="ARBA00023157"/>
    </source>
</evidence>
<dbReference type="Gene3D" id="2.40.10.10">
    <property type="entry name" value="Trypsin-like serine proteases"/>
    <property type="match status" value="2"/>
</dbReference>
<dbReference type="FunFam" id="2.40.10.10:FF:000068">
    <property type="entry name" value="transmembrane protease serine 2"/>
    <property type="match status" value="1"/>
</dbReference>
<feature type="domain" description="Peptidase S1" evidence="5">
    <location>
        <begin position="209"/>
        <end position="468"/>
    </location>
</feature>
<name>A0A9P0HAT0_NEZVI</name>
<dbReference type="OrthoDB" id="6615299at2759"/>
<evidence type="ECO:0000256" key="3">
    <source>
        <dbReference type="SAM" id="SignalP"/>
    </source>
</evidence>
<comment type="caution">
    <text evidence="2">Lacks conserved residue(s) required for the propagation of feature annotation.</text>
</comment>
<keyword evidence="1 2" id="KW-1015">Disulfide bond</keyword>
<dbReference type="PANTHER" id="PTHR24252">
    <property type="entry name" value="ACROSIN-RELATED"/>
    <property type="match status" value="1"/>
</dbReference>
<evidence type="ECO:0000259" key="5">
    <source>
        <dbReference type="PROSITE" id="PS50240"/>
    </source>
</evidence>
<dbReference type="SMART" id="SM00020">
    <property type="entry name" value="Tryp_SPc"/>
    <property type="match status" value="1"/>
</dbReference>
<dbReference type="PRINTS" id="PR00722">
    <property type="entry name" value="CHYMOTRYPSIN"/>
</dbReference>
<evidence type="ECO:0000256" key="2">
    <source>
        <dbReference type="PROSITE-ProRule" id="PRU00124"/>
    </source>
</evidence>
<dbReference type="Proteomes" id="UP001152798">
    <property type="component" value="Chromosome 4"/>
</dbReference>